<dbReference type="Gene3D" id="1.10.357.10">
    <property type="entry name" value="Tetracycline Repressor, domain 2"/>
    <property type="match status" value="1"/>
</dbReference>
<dbReference type="InterPro" id="IPR036271">
    <property type="entry name" value="Tet_transcr_reg_TetR-rel_C_sf"/>
</dbReference>
<evidence type="ECO:0000313" key="8">
    <source>
        <dbReference type="Proteomes" id="UP001156389"/>
    </source>
</evidence>
<organism evidence="7 8">
    <name type="scientific">Streptomyces gossypii</name>
    <dbReference type="NCBI Taxonomy" id="2883101"/>
    <lineage>
        <taxon>Bacteria</taxon>
        <taxon>Bacillati</taxon>
        <taxon>Actinomycetota</taxon>
        <taxon>Actinomycetes</taxon>
        <taxon>Kitasatosporales</taxon>
        <taxon>Streptomycetaceae</taxon>
        <taxon>Streptomyces</taxon>
    </lineage>
</organism>
<evidence type="ECO:0000256" key="5">
    <source>
        <dbReference type="SAM" id="MobiDB-lite"/>
    </source>
</evidence>
<evidence type="ECO:0000256" key="2">
    <source>
        <dbReference type="ARBA" id="ARBA00023125"/>
    </source>
</evidence>
<evidence type="ECO:0000256" key="1">
    <source>
        <dbReference type="ARBA" id="ARBA00023015"/>
    </source>
</evidence>
<dbReference type="Pfam" id="PF00440">
    <property type="entry name" value="TetR_N"/>
    <property type="match status" value="1"/>
</dbReference>
<dbReference type="InterPro" id="IPR009057">
    <property type="entry name" value="Homeodomain-like_sf"/>
</dbReference>
<evidence type="ECO:0000256" key="3">
    <source>
        <dbReference type="ARBA" id="ARBA00023163"/>
    </source>
</evidence>
<protein>
    <submittedName>
        <fullName evidence="7">TetR/AcrR family transcriptional regulator</fullName>
    </submittedName>
</protein>
<dbReference type="PROSITE" id="PS50977">
    <property type="entry name" value="HTH_TETR_2"/>
    <property type="match status" value="1"/>
</dbReference>
<keyword evidence="2 4" id="KW-0238">DNA-binding</keyword>
<feature type="domain" description="HTH tetR-type" evidence="6">
    <location>
        <begin position="24"/>
        <end position="84"/>
    </location>
</feature>
<dbReference type="InterPro" id="IPR001647">
    <property type="entry name" value="HTH_TetR"/>
</dbReference>
<evidence type="ECO:0000256" key="4">
    <source>
        <dbReference type="PROSITE-ProRule" id="PRU00335"/>
    </source>
</evidence>
<dbReference type="SUPFAM" id="SSF48498">
    <property type="entry name" value="Tetracyclin repressor-like, C-terminal domain"/>
    <property type="match status" value="1"/>
</dbReference>
<feature type="DNA-binding region" description="H-T-H motif" evidence="4">
    <location>
        <begin position="47"/>
        <end position="66"/>
    </location>
</feature>
<reference evidence="7 8" key="1">
    <citation type="submission" date="2021-10" db="EMBL/GenBank/DDBJ databases">
        <title>Streptomyces gossypii sp. nov., isolated from soil collected from cotton field.</title>
        <authorList>
            <person name="Ge X."/>
            <person name="Chen X."/>
            <person name="Liu W."/>
        </authorList>
    </citation>
    <scope>NUCLEOTIDE SEQUENCE [LARGE SCALE GENOMIC DNA]</scope>
    <source>
        <strain evidence="7 8">N2-109</strain>
    </source>
</reference>
<accession>A0ABT2JX97</accession>
<dbReference type="RefSeq" id="WP_375546795.1">
    <property type="nucleotide sequence ID" value="NZ_JAJAGO010000010.1"/>
</dbReference>
<evidence type="ECO:0000259" key="6">
    <source>
        <dbReference type="PROSITE" id="PS50977"/>
    </source>
</evidence>
<keyword evidence="1" id="KW-0805">Transcription regulation</keyword>
<evidence type="ECO:0000313" key="7">
    <source>
        <dbReference type="EMBL" id="MCT2592517.1"/>
    </source>
</evidence>
<keyword evidence="8" id="KW-1185">Reference proteome</keyword>
<feature type="compositionally biased region" description="Low complexity" evidence="5">
    <location>
        <begin position="11"/>
        <end position="21"/>
    </location>
</feature>
<feature type="region of interest" description="Disordered" evidence="5">
    <location>
        <begin position="1"/>
        <end position="24"/>
    </location>
</feature>
<dbReference type="Pfam" id="PF21993">
    <property type="entry name" value="TetR_C_13_2"/>
    <property type="match status" value="1"/>
</dbReference>
<keyword evidence="3" id="KW-0804">Transcription</keyword>
<sequence length="213" mass="22612">MKTTTAQDETAAPPRRAAAPAHGLSTRERIVRSASLLMQRQGYDGTGIKQISREAEATLGSVYHFFPGGKQELAVAAVQHGDQEFADALREVLAGEDDPGVAIIACCRMLADGLRASDWIEGCPVTATALGTAGRAPDIQQAAAEAFARWQDLVFDKLRQPGTGIAEDDARDLACTVISTLEGAELAAQVSRDDQPLRAAGKHLSRLIGSYRA</sequence>
<dbReference type="PANTHER" id="PTHR47506">
    <property type="entry name" value="TRANSCRIPTIONAL REGULATORY PROTEIN"/>
    <property type="match status" value="1"/>
</dbReference>
<dbReference type="SUPFAM" id="SSF46689">
    <property type="entry name" value="Homeodomain-like"/>
    <property type="match status" value="1"/>
</dbReference>
<dbReference type="PANTHER" id="PTHR47506:SF3">
    <property type="entry name" value="HTH-TYPE TRANSCRIPTIONAL REGULATOR LMRA"/>
    <property type="match status" value="1"/>
</dbReference>
<comment type="caution">
    <text evidence="7">The sequence shown here is derived from an EMBL/GenBank/DDBJ whole genome shotgun (WGS) entry which is preliminary data.</text>
</comment>
<proteinExistence type="predicted"/>
<gene>
    <name evidence="7" type="ORF">LHJ74_21840</name>
</gene>
<name>A0ABT2JX97_9ACTN</name>
<dbReference type="InterPro" id="IPR054156">
    <property type="entry name" value="YxaF_TetR_C"/>
</dbReference>
<dbReference type="Proteomes" id="UP001156389">
    <property type="component" value="Unassembled WGS sequence"/>
</dbReference>
<dbReference type="EMBL" id="JAJAGO010000010">
    <property type="protein sequence ID" value="MCT2592517.1"/>
    <property type="molecule type" value="Genomic_DNA"/>
</dbReference>